<accession>A0A4Y2LV54</accession>
<protein>
    <submittedName>
        <fullName evidence="1">Uncharacterized protein</fullName>
    </submittedName>
</protein>
<sequence>MTRRHLKMAPPLETSALHQQDNVWPPTYYLACNRSTCTTNLQWNRVLKRNPPAPKLRAYHSVTAVQIFGRIESRTQDSRTLSFAAKLSRPVYSKSNFHKLHYLIKNIRILSDVHIFQKNTETTLLIFDQVKKTKTLTHALQ</sequence>
<gene>
    <name evidence="1" type="ORF">AVEN_205812_1</name>
</gene>
<dbReference type="AlphaFoldDB" id="A0A4Y2LV54"/>
<reference evidence="1 2" key="1">
    <citation type="journal article" date="2019" name="Sci. Rep.">
        <title>Orb-weaving spider Araneus ventricosus genome elucidates the spidroin gene catalogue.</title>
        <authorList>
            <person name="Kono N."/>
            <person name="Nakamura H."/>
            <person name="Ohtoshi R."/>
            <person name="Moran D.A.P."/>
            <person name="Shinohara A."/>
            <person name="Yoshida Y."/>
            <person name="Fujiwara M."/>
            <person name="Mori M."/>
            <person name="Tomita M."/>
            <person name="Arakawa K."/>
        </authorList>
    </citation>
    <scope>NUCLEOTIDE SEQUENCE [LARGE SCALE GENOMIC DNA]</scope>
</reference>
<organism evidence="1 2">
    <name type="scientific">Araneus ventricosus</name>
    <name type="common">Orbweaver spider</name>
    <name type="synonym">Epeira ventricosa</name>
    <dbReference type="NCBI Taxonomy" id="182803"/>
    <lineage>
        <taxon>Eukaryota</taxon>
        <taxon>Metazoa</taxon>
        <taxon>Ecdysozoa</taxon>
        <taxon>Arthropoda</taxon>
        <taxon>Chelicerata</taxon>
        <taxon>Arachnida</taxon>
        <taxon>Araneae</taxon>
        <taxon>Araneomorphae</taxon>
        <taxon>Entelegynae</taxon>
        <taxon>Araneoidea</taxon>
        <taxon>Araneidae</taxon>
        <taxon>Araneus</taxon>
    </lineage>
</organism>
<evidence type="ECO:0000313" key="1">
    <source>
        <dbReference type="EMBL" id="GBN18412.1"/>
    </source>
</evidence>
<dbReference type="EMBL" id="BGPR01006375">
    <property type="protein sequence ID" value="GBN18412.1"/>
    <property type="molecule type" value="Genomic_DNA"/>
</dbReference>
<evidence type="ECO:0000313" key="2">
    <source>
        <dbReference type="Proteomes" id="UP000499080"/>
    </source>
</evidence>
<keyword evidence="2" id="KW-1185">Reference proteome</keyword>
<name>A0A4Y2LV54_ARAVE</name>
<proteinExistence type="predicted"/>
<dbReference type="Proteomes" id="UP000499080">
    <property type="component" value="Unassembled WGS sequence"/>
</dbReference>
<comment type="caution">
    <text evidence="1">The sequence shown here is derived from an EMBL/GenBank/DDBJ whole genome shotgun (WGS) entry which is preliminary data.</text>
</comment>